<dbReference type="GO" id="GO:0019236">
    <property type="term" value="P:response to pheromone"/>
    <property type="evidence" value="ECO:0007669"/>
    <property type="project" value="UniProtKB-KW"/>
</dbReference>
<dbReference type="SUPFAM" id="SSF81321">
    <property type="entry name" value="Family A G protein-coupled receptor-like"/>
    <property type="match status" value="1"/>
</dbReference>
<comment type="subcellular location">
    <subcellularLocation>
        <location evidence="2 13">Cell membrane</location>
        <topology evidence="2 13">Multi-pass membrane protein</topology>
    </subcellularLocation>
</comment>
<dbReference type="CDD" id="cd13949">
    <property type="entry name" value="7tm_V1R_pheromone"/>
    <property type="match status" value="1"/>
</dbReference>
<evidence type="ECO:0000313" key="16">
    <source>
        <dbReference type="Proteomes" id="UP000007646"/>
    </source>
</evidence>
<evidence type="ECO:0000256" key="2">
    <source>
        <dbReference type="ARBA" id="ARBA00004651"/>
    </source>
</evidence>
<dbReference type="PANTHER" id="PTHR24062">
    <property type="entry name" value="VOMERONASAL TYPE-1 RECEPTOR"/>
    <property type="match status" value="1"/>
</dbReference>
<keyword evidence="16" id="KW-1185">Reference proteome</keyword>
<evidence type="ECO:0000256" key="12">
    <source>
        <dbReference type="ARBA" id="ARBA00023224"/>
    </source>
</evidence>
<evidence type="ECO:0000256" key="7">
    <source>
        <dbReference type="ARBA" id="ARBA00022989"/>
    </source>
</evidence>
<evidence type="ECO:0000256" key="8">
    <source>
        <dbReference type="ARBA" id="ARBA00023040"/>
    </source>
</evidence>
<evidence type="ECO:0000256" key="1">
    <source>
        <dbReference type="ARBA" id="ARBA00003878"/>
    </source>
</evidence>
<feature type="transmembrane region" description="Helical" evidence="13">
    <location>
        <begin position="130"/>
        <end position="151"/>
    </location>
</feature>
<dbReference type="OMA" id="TINPRNF"/>
<dbReference type="GO" id="GO:0007606">
    <property type="term" value="P:sensory perception of chemical stimulus"/>
    <property type="evidence" value="ECO:0007669"/>
    <property type="project" value="UniProtKB-ARBA"/>
</dbReference>
<keyword evidence="10 13" id="KW-0675">Receptor</keyword>
<evidence type="ECO:0000256" key="5">
    <source>
        <dbReference type="ARBA" id="ARBA00022507"/>
    </source>
</evidence>
<keyword evidence="4 13" id="KW-1003">Cell membrane</keyword>
<evidence type="ECO:0000256" key="11">
    <source>
        <dbReference type="ARBA" id="ARBA00023180"/>
    </source>
</evidence>
<dbReference type="GO" id="GO:0016503">
    <property type="term" value="F:pheromone receptor activity"/>
    <property type="evidence" value="ECO:0007669"/>
    <property type="project" value="InterPro"/>
</dbReference>
<keyword evidence="11" id="KW-0325">Glycoprotein</keyword>
<evidence type="ECO:0000256" key="10">
    <source>
        <dbReference type="ARBA" id="ARBA00023170"/>
    </source>
</evidence>
<proteinExistence type="inferred from homology"/>
<reference evidence="15" key="3">
    <citation type="submission" date="2025-09" db="UniProtKB">
        <authorList>
            <consortium name="Ensembl"/>
        </authorList>
    </citation>
    <scope>IDENTIFICATION</scope>
    <source>
        <strain evidence="15">Isolate ISIS603380</strain>
    </source>
</reference>
<keyword evidence="12 13" id="KW-0807">Transducer</keyword>
<keyword evidence="7 13" id="KW-1133">Transmembrane helix</keyword>
<keyword evidence="9 13" id="KW-0472">Membrane</keyword>
<dbReference type="Gene3D" id="1.20.1070.10">
    <property type="entry name" value="Rhodopsin 7-helix transmembrane proteins"/>
    <property type="match status" value="1"/>
</dbReference>
<dbReference type="HOGENOM" id="CLU_058641_1_0_1"/>
<dbReference type="InterPro" id="IPR017452">
    <property type="entry name" value="GPCR_Rhodpsn_7TM"/>
</dbReference>
<evidence type="ECO:0000256" key="9">
    <source>
        <dbReference type="ARBA" id="ARBA00023136"/>
    </source>
</evidence>
<dbReference type="PRINTS" id="PR01534">
    <property type="entry name" value="VOMERONASL1R"/>
</dbReference>
<feature type="transmembrane region" description="Helical" evidence="13">
    <location>
        <begin position="236"/>
        <end position="259"/>
    </location>
</feature>
<comment type="function">
    <text evidence="1">Putative pheromone receptor.</text>
</comment>
<evidence type="ECO:0000313" key="15">
    <source>
        <dbReference type="Ensembl" id="ENSLAFP00000025404.1"/>
    </source>
</evidence>
<evidence type="ECO:0000256" key="3">
    <source>
        <dbReference type="ARBA" id="ARBA00010663"/>
    </source>
</evidence>
<name>G3UC46_LOXAF</name>
<dbReference type="Pfam" id="PF03402">
    <property type="entry name" value="V1R"/>
    <property type="match status" value="1"/>
</dbReference>
<protein>
    <recommendedName>
        <fullName evidence="13">Vomeronasal type-1 receptor</fullName>
    </recommendedName>
</protein>
<dbReference type="InParanoid" id="G3UC46"/>
<dbReference type="FunFam" id="1.20.1070.10:FF:000033">
    <property type="entry name" value="Vomeronasal type-1 receptor"/>
    <property type="match status" value="1"/>
</dbReference>
<dbReference type="Proteomes" id="UP000007646">
    <property type="component" value="Unassembled WGS sequence"/>
</dbReference>
<feature type="transmembrane region" description="Helical" evidence="13">
    <location>
        <begin position="51"/>
        <end position="73"/>
    </location>
</feature>
<feature type="transmembrane region" description="Helical" evidence="13">
    <location>
        <begin position="184"/>
        <end position="206"/>
    </location>
</feature>
<dbReference type="PROSITE" id="PS50262">
    <property type="entry name" value="G_PROTEIN_RECEP_F1_2"/>
    <property type="match status" value="1"/>
</dbReference>
<comment type="similarity">
    <text evidence="3 13">Belongs to the G-protein coupled receptor 1 family.</text>
</comment>
<feature type="transmembrane region" description="Helical" evidence="13">
    <location>
        <begin position="265"/>
        <end position="286"/>
    </location>
</feature>
<sequence length="310" mass="35176">EMATRDFTIAMVFLSQTTVGILGNFFLLYHYIFLYFTACKSRSTDLILKHLMVANSLVIISKGIPVTMAAFGWKDFLNDIGCKLVFYVHMVGRGVSFGSTCLLSVFQAITINPRNFRCAELQVKSPKYIGFSNILCWILHMLVNIIIPMYVTSNLSNKTTTDKKNFGYCSSVRHDRTADSLHALTFPDVVCLGLMLWFSGSMVFILQRHKQRVQHIHRNTVYPRSSPETRATQTTLVLVSTFVCLYSLSSILNIFIAVFNRPSQWLLNMGALTAVCFPTVSPFLVLSRDSSASRVCFVWIRKTKSPHYTR</sequence>
<feature type="domain" description="G-protein coupled receptors family 1 profile" evidence="14">
    <location>
        <begin position="23"/>
        <end position="285"/>
    </location>
</feature>
<feature type="transmembrane region" description="Helical" evidence="13">
    <location>
        <begin position="20"/>
        <end position="39"/>
    </location>
</feature>
<reference evidence="15" key="2">
    <citation type="submission" date="2025-08" db="UniProtKB">
        <authorList>
            <consortium name="Ensembl"/>
        </authorList>
    </citation>
    <scope>IDENTIFICATION</scope>
    <source>
        <strain evidence="15">Isolate ISIS603380</strain>
    </source>
</reference>
<reference evidence="15 16" key="1">
    <citation type="submission" date="2009-06" db="EMBL/GenBank/DDBJ databases">
        <title>The Genome Sequence of Loxodonta africana (African elephant).</title>
        <authorList>
            <person name="Di Palma F."/>
            <person name="Heiman D."/>
            <person name="Young S."/>
            <person name="Johnson J."/>
            <person name="Lander E.S."/>
            <person name="Lindblad-Toh K."/>
        </authorList>
    </citation>
    <scope>NUCLEOTIDE SEQUENCE [LARGE SCALE GENOMIC DNA]</scope>
    <source>
        <strain evidence="15 16">Isolate ISIS603380</strain>
    </source>
</reference>
<dbReference type="GeneTree" id="ENSGT00960000186612"/>
<evidence type="ECO:0000259" key="14">
    <source>
        <dbReference type="PROSITE" id="PS50262"/>
    </source>
</evidence>
<accession>G3UC46</accession>
<organism evidence="15 16">
    <name type="scientific">Loxodonta africana</name>
    <name type="common">African elephant</name>
    <dbReference type="NCBI Taxonomy" id="9785"/>
    <lineage>
        <taxon>Eukaryota</taxon>
        <taxon>Metazoa</taxon>
        <taxon>Chordata</taxon>
        <taxon>Craniata</taxon>
        <taxon>Vertebrata</taxon>
        <taxon>Euteleostomi</taxon>
        <taxon>Mammalia</taxon>
        <taxon>Eutheria</taxon>
        <taxon>Afrotheria</taxon>
        <taxon>Proboscidea</taxon>
        <taxon>Elephantidae</taxon>
        <taxon>Loxodonta</taxon>
    </lineage>
</organism>
<dbReference type="Ensembl" id="ENSLAFT00000021506.2">
    <property type="protein sequence ID" value="ENSLAFP00000025404.1"/>
    <property type="gene ID" value="ENSLAFG00000022288.2"/>
</dbReference>
<evidence type="ECO:0000256" key="13">
    <source>
        <dbReference type="RuleBase" id="RU364061"/>
    </source>
</evidence>
<keyword evidence="8 13" id="KW-0297">G-protein coupled receptor</keyword>
<evidence type="ECO:0000256" key="4">
    <source>
        <dbReference type="ARBA" id="ARBA00022475"/>
    </source>
</evidence>
<dbReference type="AlphaFoldDB" id="G3UC46"/>
<keyword evidence="6 13" id="KW-0812">Transmembrane</keyword>
<dbReference type="eggNOG" id="ENOG502RD1P">
    <property type="taxonomic scope" value="Eukaryota"/>
</dbReference>
<dbReference type="GO" id="GO:0005886">
    <property type="term" value="C:plasma membrane"/>
    <property type="evidence" value="ECO:0007669"/>
    <property type="project" value="UniProtKB-SubCell"/>
</dbReference>
<evidence type="ECO:0000256" key="6">
    <source>
        <dbReference type="ARBA" id="ARBA00022692"/>
    </source>
</evidence>
<feature type="transmembrane region" description="Helical" evidence="13">
    <location>
        <begin position="85"/>
        <end position="109"/>
    </location>
</feature>
<dbReference type="InterPro" id="IPR004072">
    <property type="entry name" value="Vmron_rcpt_1"/>
</dbReference>
<keyword evidence="5 13" id="KW-0589">Pheromone response</keyword>